<proteinExistence type="predicted"/>
<sequence>MPPKSAVASKLQYVSVRKATFTEGVRVGNAKLLKYWPHDTPAPEDMAELGFLLHADSHAGGPGDVFLVREEGEGLARGRVAQQHAL</sequence>
<organism evidence="1 2">
    <name type="scientific">Metschnikowia pulcherrima</name>
    <dbReference type="NCBI Taxonomy" id="27326"/>
    <lineage>
        <taxon>Eukaryota</taxon>
        <taxon>Fungi</taxon>
        <taxon>Dikarya</taxon>
        <taxon>Ascomycota</taxon>
        <taxon>Saccharomycotina</taxon>
        <taxon>Pichiomycetes</taxon>
        <taxon>Metschnikowiaceae</taxon>
        <taxon>Metschnikowia</taxon>
    </lineage>
</organism>
<gene>
    <name evidence="1" type="ORF">HF325_005594</name>
</gene>
<keyword evidence="2" id="KW-1185">Reference proteome</keyword>
<accession>A0A8H7L9V8</accession>
<dbReference type="AlphaFoldDB" id="A0A8H7L9V8"/>
<evidence type="ECO:0000313" key="2">
    <source>
        <dbReference type="Proteomes" id="UP000649328"/>
    </source>
</evidence>
<dbReference type="Proteomes" id="UP000649328">
    <property type="component" value="Unassembled WGS sequence"/>
</dbReference>
<comment type="caution">
    <text evidence="1">The sequence shown here is derived from an EMBL/GenBank/DDBJ whole genome shotgun (WGS) entry which is preliminary data.</text>
</comment>
<dbReference type="EMBL" id="JACBPP010000008">
    <property type="protein sequence ID" value="KAF7999745.1"/>
    <property type="molecule type" value="Genomic_DNA"/>
</dbReference>
<name>A0A8H7L9V8_9ASCO</name>
<evidence type="ECO:0000313" key="1">
    <source>
        <dbReference type="EMBL" id="KAF7999745.1"/>
    </source>
</evidence>
<protein>
    <submittedName>
        <fullName evidence="1">Uncharacterized protein</fullName>
    </submittedName>
</protein>
<reference evidence="1" key="1">
    <citation type="submission" date="2020-10" db="EMBL/GenBank/DDBJ databases">
        <title>The Whole-Genome Sequence of Metschnikowia persimmonesis, a Novel Endophytic Yeast Species Isolated from Medicinal Plant Diospyros kaki Thumb.</title>
        <authorList>
            <person name="Rahmat E."/>
            <person name="Kang Y."/>
        </authorList>
    </citation>
    <scope>NUCLEOTIDE SEQUENCE</scope>
    <source>
        <strain evidence="1">KIOM G15050</strain>
    </source>
</reference>